<evidence type="ECO:0000313" key="10">
    <source>
        <dbReference type="Proteomes" id="UP000254266"/>
    </source>
</evidence>
<evidence type="ECO:0000256" key="6">
    <source>
        <dbReference type="ARBA" id="ARBA00023136"/>
    </source>
</evidence>
<evidence type="ECO:0000256" key="4">
    <source>
        <dbReference type="ARBA" id="ARBA00022692"/>
    </source>
</evidence>
<keyword evidence="7" id="KW-0998">Cell outer membrane</keyword>
<feature type="chain" id="PRO_5016655650" description="Long-chain fatty acid transporter" evidence="8">
    <location>
        <begin position="26"/>
        <end position="458"/>
    </location>
</feature>
<accession>A0A370DML4</accession>
<evidence type="ECO:0000256" key="7">
    <source>
        <dbReference type="ARBA" id="ARBA00023237"/>
    </source>
</evidence>
<evidence type="ECO:0000256" key="1">
    <source>
        <dbReference type="ARBA" id="ARBA00004571"/>
    </source>
</evidence>
<dbReference type="PANTHER" id="PTHR35093">
    <property type="entry name" value="OUTER MEMBRANE PROTEIN NMB0088-RELATED"/>
    <property type="match status" value="1"/>
</dbReference>
<feature type="signal peptide" evidence="8">
    <location>
        <begin position="1"/>
        <end position="25"/>
    </location>
</feature>
<reference evidence="9 10" key="1">
    <citation type="journal article" date="2018" name="ISME J.">
        <title>Endosymbiont genomes yield clues of tubeworm success.</title>
        <authorList>
            <person name="Li Y."/>
            <person name="Liles M.R."/>
            <person name="Halanych K.M."/>
        </authorList>
    </citation>
    <scope>NUCLEOTIDE SEQUENCE [LARGE SCALE GENOMIC DNA]</scope>
    <source>
        <strain evidence="9">A1464</strain>
    </source>
</reference>
<keyword evidence="4" id="KW-0812">Transmembrane</keyword>
<evidence type="ECO:0000256" key="3">
    <source>
        <dbReference type="ARBA" id="ARBA00022452"/>
    </source>
</evidence>
<proteinExistence type="inferred from homology"/>
<dbReference type="GO" id="GO:0015483">
    <property type="term" value="F:long-chain fatty acid transporting porin activity"/>
    <property type="evidence" value="ECO:0007669"/>
    <property type="project" value="TreeGrafter"/>
</dbReference>
<comment type="similarity">
    <text evidence="2">Belongs to the OmpP1/FadL family.</text>
</comment>
<keyword evidence="10" id="KW-1185">Reference proteome</keyword>
<sequence length="458" mass="49208">MKTYLKRALCIATTVGLMAPTIATATNGYFLIGFGAKSRAMGGTGVAYNMEGMAAAFNPATMVDSENEFDLGAEIFHPPRSIYHDSGVLGFTDEPSNHDLFMIPSMGGTYKYDDNITLGFAFIGAGLKTEYNQSDTSSSCQRTNSVTPGSCPPTVFNPALTTVPGGEAGVELVQMQILPSIAYKLNNQHSVGASLAIGWQFFRAEGLESFGDLGFTPNSTAIDSGWDNSYGAGIRLGYFGKFLNDDLSVGVNYSSRTYMTKFEDYNNLFAEQGDFDIPENYTIGLAYKVIPDLVVALDIQRINYSDVKSVGNPGPNAADPGDFNPLCPGLDDDSCKLGGDNGMGFGWVDQTIYKLGVDWSYSEKINLRAGLNYGESPIQSEEVLFNMLAPATPESHITIGASYMFNKDYELAVNYMHAFENVITGPTAFGPGGSVVEGTNAAISMVQNSLGATLRIKF</sequence>
<name>A0A370DML4_9GAMM</name>
<dbReference type="InterPro" id="IPR005017">
    <property type="entry name" value="OMPP1/FadL/TodX"/>
</dbReference>
<gene>
    <name evidence="9" type="ORF">DIZ80_01385</name>
</gene>
<comment type="caution">
    <text evidence="9">The sequence shown here is derived from an EMBL/GenBank/DDBJ whole genome shotgun (WGS) entry which is preliminary data.</text>
</comment>
<evidence type="ECO:0008006" key="11">
    <source>
        <dbReference type="Google" id="ProtNLM"/>
    </source>
</evidence>
<evidence type="ECO:0000256" key="2">
    <source>
        <dbReference type="ARBA" id="ARBA00008163"/>
    </source>
</evidence>
<dbReference type="EMBL" id="QFXC01000002">
    <property type="protein sequence ID" value="RDH86149.1"/>
    <property type="molecule type" value="Genomic_DNA"/>
</dbReference>
<dbReference type="Pfam" id="PF03349">
    <property type="entry name" value="Toluene_X"/>
    <property type="match status" value="1"/>
</dbReference>
<evidence type="ECO:0000313" key="9">
    <source>
        <dbReference type="EMBL" id="RDH86149.1"/>
    </source>
</evidence>
<dbReference type="PANTHER" id="PTHR35093:SF8">
    <property type="entry name" value="OUTER MEMBRANE PROTEIN NMB0088-RELATED"/>
    <property type="match status" value="1"/>
</dbReference>
<dbReference type="Gene3D" id="2.40.160.60">
    <property type="entry name" value="Outer membrane protein transport protein (OMPP1/FadL/TodX)"/>
    <property type="match status" value="1"/>
</dbReference>
<keyword evidence="3" id="KW-1134">Transmembrane beta strand</keyword>
<dbReference type="Proteomes" id="UP000254266">
    <property type="component" value="Unassembled WGS sequence"/>
</dbReference>
<evidence type="ECO:0000256" key="5">
    <source>
        <dbReference type="ARBA" id="ARBA00022729"/>
    </source>
</evidence>
<organism evidence="9 10">
    <name type="scientific">endosymbiont of Galathealinum brachiosum</name>
    <dbReference type="NCBI Taxonomy" id="2200906"/>
    <lineage>
        <taxon>Bacteria</taxon>
        <taxon>Pseudomonadati</taxon>
        <taxon>Pseudomonadota</taxon>
        <taxon>Gammaproteobacteria</taxon>
        <taxon>sulfur-oxidizing symbionts</taxon>
    </lineage>
</organism>
<evidence type="ECO:0000256" key="8">
    <source>
        <dbReference type="SAM" id="SignalP"/>
    </source>
</evidence>
<protein>
    <recommendedName>
        <fullName evidence="11">Long-chain fatty acid transporter</fullName>
    </recommendedName>
</protein>
<dbReference type="SUPFAM" id="SSF56935">
    <property type="entry name" value="Porins"/>
    <property type="match status" value="1"/>
</dbReference>
<comment type="subcellular location">
    <subcellularLocation>
        <location evidence="1">Cell outer membrane</location>
        <topology evidence="1">Multi-pass membrane protein</topology>
    </subcellularLocation>
</comment>
<dbReference type="GO" id="GO:0009279">
    <property type="term" value="C:cell outer membrane"/>
    <property type="evidence" value="ECO:0007669"/>
    <property type="project" value="UniProtKB-SubCell"/>
</dbReference>
<dbReference type="AlphaFoldDB" id="A0A370DML4"/>
<keyword evidence="6" id="KW-0472">Membrane</keyword>
<keyword evidence="5 8" id="KW-0732">Signal</keyword>